<evidence type="ECO:0000313" key="2">
    <source>
        <dbReference type="Proteomes" id="UP001212123"/>
    </source>
</evidence>
<protein>
    <submittedName>
        <fullName evidence="1">Uncharacterized protein</fullName>
    </submittedName>
</protein>
<accession>A0ABT5A9K0</accession>
<dbReference type="RefSeq" id="WP_271806178.1">
    <property type="nucleotide sequence ID" value="NZ_JAQMTU010000124.1"/>
</dbReference>
<dbReference type="SUPFAM" id="SSF53335">
    <property type="entry name" value="S-adenosyl-L-methionine-dependent methyltransferases"/>
    <property type="match status" value="1"/>
</dbReference>
<comment type="caution">
    <text evidence="1">The sequence shown here is derived from an EMBL/GenBank/DDBJ whole genome shotgun (WGS) entry which is preliminary data.</text>
</comment>
<dbReference type="EMBL" id="JAQMTU010000124">
    <property type="protein sequence ID" value="MDB9488646.1"/>
    <property type="molecule type" value="Genomic_DNA"/>
</dbReference>
<dbReference type="Gene3D" id="3.90.1570.30">
    <property type="match status" value="1"/>
</dbReference>
<dbReference type="InterPro" id="IPR029063">
    <property type="entry name" value="SAM-dependent_MTases_sf"/>
</dbReference>
<proteinExistence type="predicted"/>
<organism evidence="1 2">
    <name type="scientific">Dolichospermum circinale CS-537/01</name>
    <dbReference type="NCBI Taxonomy" id="3021739"/>
    <lineage>
        <taxon>Bacteria</taxon>
        <taxon>Bacillati</taxon>
        <taxon>Cyanobacteriota</taxon>
        <taxon>Cyanophyceae</taxon>
        <taxon>Nostocales</taxon>
        <taxon>Aphanizomenonaceae</taxon>
        <taxon>Dolichospermum</taxon>
        <taxon>Dolichospermum circinale</taxon>
    </lineage>
</organism>
<dbReference type="Proteomes" id="UP001212123">
    <property type="component" value="Unassembled WGS sequence"/>
</dbReference>
<evidence type="ECO:0000313" key="1">
    <source>
        <dbReference type="EMBL" id="MDB9488646.1"/>
    </source>
</evidence>
<keyword evidence="2" id="KW-1185">Reference proteome</keyword>
<gene>
    <name evidence="1" type="ORF">PN492_19180</name>
</gene>
<sequence>MKAPDTIIKLVEHFHSSIELYRAGGINETQTRIEFINPFFAALGWDINNERQISDIYKDVVHEDSLKISDANKAKAPDYSFWVGGTRKFFVEAKKPAVNVGNNMSAAFQVRRYGWSAKLPLSILTDFEEFAVYDCRIMPNKNDSPVIARIKHFHYTKYVEKWQEIYDLFSKEAVLNGSLERFAETKVKSGITVDQKFLQEIEIWRENLAANIVWKNPQIQQRELNFAVQMTINRIVFLRICEDRGIEPYQQLYNLLKLENFYQELGRLFINADYRYNSGLFHFQGEKGRENPDDFTLNLTIDDAILTLIIRKLYPPESPYEFSVIPVEILGQVYEQFLGKVIQISASRQAVTSMRGGYYSFESRFIRNLPIKIIDNSQITEKQKHDLIVNLVQQMLDLHQQLNQANTPPAKRMIQQQIQATDRQINQLVYELYELTDAEITMIESIQST</sequence>
<reference evidence="1 2" key="1">
    <citation type="submission" date="2023-01" db="EMBL/GenBank/DDBJ databases">
        <title>Genomes from the Australian National Cyanobacteria Reference Collection.</title>
        <authorList>
            <person name="Willis A."/>
            <person name="Lee E.M.F."/>
        </authorList>
    </citation>
    <scope>NUCLEOTIDE SEQUENCE [LARGE SCALE GENOMIC DNA]</scope>
    <source>
        <strain evidence="1 2">CS-537/01</strain>
    </source>
</reference>
<name>A0ABT5A9K0_9CYAN</name>